<keyword evidence="8" id="KW-1185">Reference proteome</keyword>
<dbReference type="GO" id="GO:0005518">
    <property type="term" value="F:collagen binding"/>
    <property type="evidence" value="ECO:0007669"/>
    <property type="project" value="TreeGrafter"/>
</dbReference>
<dbReference type="AlphaFoldDB" id="A0A210QNU6"/>
<evidence type="ECO:0000313" key="8">
    <source>
        <dbReference type="Proteomes" id="UP000242188"/>
    </source>
</evidence>
<dbReference type="SUPFAM" id="SSF100895">
    <property type="entry name" value="Kazal-type serine protease inhibitors"/>
    <property type="match status" value="1"/>
</dbReference>
<dbReference type="PROSITE" id="PS51465">
    <property type="entry name" value="KAZAL_2"/>
    <property type="match status" value="1"/>
</dbReference>
<keyword evidence="3" id="KW-0325">Glycoprotein</keyword>
<comment type="caution">
    <text evidence="7">The sequence shown here is derived from an EMBL/GenBank/DDBJ whole genome shotgun (WGS) entry which is preliminary data.</text>
</comment>
<evidence type="ECO:0000256" key="1">
    <source>
        <dbReference type="ARBA" id="ARBA00022729"/>
    </source>
</evidence>
<dbReference type="InterPro" id="IPR002350">
    <property type="entry name" value="Kazal_dom"/>
</dbReference>
<feature type="chain" id="PRO_5012690740" evidence="5">
    <location>
        <begin position="25"/>
        <end position="241"/>
    </location>
</feature>
<feature type="signal peptide" evidence="5">
    <location>
        <begin position="1"/>
        <end position="24"/>
    </location>
</feature>
<dbReference type="GO" id="GO:0005615">
    <property type="term" value="C:extracellular space"/>
    <property type="evidence" value="ECO:0007669"/>
    <property type="project" value="TreeGrafter"/>
</dbReference>
<protein>
    <submittedName>
        <fullName evidence="7">Follistatin-related protein 3</fullName>
    </submittedName>
</protein>
<keyword evidence="1 5" id="KW-0732">Signal</keyword>
<name>A0A210QNU6_MIZYE</name>
<feature type="region of interest" description="Disordered" evidence="4">
    <location>
        <begin position="171"/>
        <end position="241"/>
    </location>
</feature>
<accession>A0A210QNU6</accession>
<evidence type="ECO:0000313" key="7">
    <source>
        <dbReference type="EMBL" id="OWF50420.1"/>
    </source>
</evidence>
<feature type="compositionally biased region" description="Basic residues" evidence="4">
    <location>
        <begin position="180"/>
        <end position="231"/>
    </location>
</feature>
<evidence type="ECO:0000256" key="4">
    <source>
        <dbReference type="SAM" id="MobiDB-lite"/>
    </source>
</evidence>
<dbReference type="PANTHER" id="PTHR13866">
    <property type="entry name" value="SPARC OSTEONECTIN"/>
    <property type="match status" value="1"/>
</dbReference>
<feature type="domain" description="Kazal-like" evidence="6">
    <location>
        <begin position="88"/>
        <end position="156"/>
    </location>
</feature>
<dbReference type="SMART" id="SM00280">
    <property type="entry name" value="KAZAL"/>
    <property type="match status" value="1"/>
</dbReference>
<dbReference type="InterPro" id="IPR036058">
    <property type="entry name" value="Kazal_dom_sf"/>
</dbReference>
<proteinExistence type="predicted"/>
<dbReference type="GO" id="GO:0005509">
    <property type="term" value="F:calcium ion binding"/>
    <property type="evidence" value="ECO:0007669"/>
    <property type="project" value="TreeGrafter"/>
</dbReference>
<dbReference type="CDD" id="cd00104">
    <property type="entry name" value="KAZAL_FS"/>
    <property type="match status" value="1"/>
</dbReference>
<evidence type="ECO:0000256" key="2">
    <source>
        <dbReference type="ARBA" id="ARBA00023157"/>
    </source>
</evidence>
<keyword evidence="2" id="KW-1015">Disulfide bond</keyword>
<dbReference type="OrthoDB" id="192611at2759"/>
<dbReference type="EMBL" id="NEDP02002617">
    <property type="protein sequence ID" value="OWF50420.1"/>
    <property type="molecule type" value="Genomic_DNA"/>
</dbReference>
<dbReference type="Gene3D" id="3.30.60.30">
    <property type="match status" value="1"/>
</dbReference>
<dbReference type="Proteomes" id="UP000242188">
    <property type="component" value="Unassembled WGS sequence"/>
</dbReference>
<dbReference type="Pfam" id="PF07648">
    <property type="entry name" value="Kazal_2"/>
    <property type="match status" value="1"/>
</dbReference>
<evidence type="ECO:0000256" key="5">
    <source>
        <dbReference type="SAM" id="SignalP"/>
    </source>
</evidence>
<sequence length="241" mass="28513">MDGNYYIAVSLLWINFLVWREGHCLELSQLVSCPSECDISKCPVVQYCTGQVVKDACGCCPKCSSDMWIHPKYPVVRKGGSCEQVKCPKFKVCMENMQGLPLCTCPNILICKRRRRSSKEVCGNDGNTYQSRCHMRVTGCTIKTRLKVRHKGPCSSNSYMVATQQYGGTVKYPDSEYDLRRRRKKNRRKDKRKQKHKKLRRRKRRQRKRKYDYQRHRRQKTRFFNNKKQKVTKSPAERRRS</sequence>
<dbReference type="PANTHER" id="PTHR13866:SF14">
    <property type="entry name" value="BM-40"/>
    <property type="match status" value="1"/>
</dbReference>
<reference evidence="7 8" key="1">
    <citation type="journal article" date="2017" name="Nat. Ecol. Evol.">
        <title>Scallop genome provides insights into evolution of bilaterian karyotype and development.</title>
        <authorList>
            <person name="Wang S."/>
            <person name="Zhang J."/>
            <person name="Jiao W."/>
            <person name="Li J."/>
            <person name="Xun X."/>
            <person name="Sun Y."/>
            <person name="Guo X."/>
            <person name="Huan P."/>
            <person name="Dong B."/>
            <person name="Zhang L."/>
            <person name="Hu X."/>
            <person name="Sun X."/>
            <person name="Wang J."/>
            <person name="Zhao C."/>
            <person name="Wang Y."/>
            <person name="Wang D."/>
            <person name="Huang X."/>
            <person name="Wang R."/>
            <person name="Lv J."/>
            <person name="Li Y."/>
            <person name="Zhang Z."/>
            <person name="Liu B."/>
            <person name="Lu W."/>
            <person name="Hui Y."/>
            <person name="Liang J."/>
            <person name="Zhou Z."/>
            <person name="Hou R."/>
            <person name="Li X."/>
            <person name="Liu Y."/>
            <person name="Li H."/>
            <person name="Ning X."/>
            <person name="Lin Y."/>
            <person name="Zhao L."/>
            <person name="Xing Q."/>
            <person name="Dou J."/>
            <person name="Li Y."/>
            <person name="Mao J."/>
            <person name="Guo H."/>
            <person name="Dou H."/>
            <person name="Li T."/>
            <person name="Mu C."/>
            <person name="Jiang W."/>
            <person name="Fu Q."/>
            <person name="Fu X."/>
            <person name="Miao Y."/>
            <person name="Liu J."/>
            <person name="Yu Q."/>
            <person name="Li R."/>
            <person name="Liao H."/>
            <person name="Li X."/>
            <person name="Kong Y."/>
            <person name="Jiang Z."/>
            <person name="Chourrout D."/>
            <person name="Li R."/>
            <person name="Bao Z."/>
        </authorList>
    </citation>
    <scope>NUCLEOTIDE SEQUENCE [LARGE SCALE GENOMIC DNA]</scope>
    <source>
        <strain evidence="7 8">PY_sf001</strain>
    </source>
</reference>
<evidence type="ECO:0000256" key="3">
    <source>
        <dbReference type="ARBA" id="ARBA00023180"/>
    </source>
</evidence>
<organism evidence="7 8">
    <name type="scientific">Mizuhopecten yessoensis</name>
    <name type="common">Japanese scallop</name>
    <name type="synonym">Patinopecten yessoensis</name>
    <dbReference type="NCBI Taxonomy" id="6573"/>
    <lineage>
        <taxon>Eukaryota</taxon>
        <taxon>Metazoa</taxon>
        <taxon>Spiralia</taxon>
        <taxon>Lophotrochozoa</taxon>
        <taxon>Mollusca</taxon>
        <taxon>Bivalvia</taxon>
        <taxon>Autobranchia</taxon>
        <taxon>Pteriomorphia</taxon>
        <taxon>Pectinida</taxon>
        <taxon>Pectinoidea</taxon>
        <taxon>Pectinidae</taxon>
        <taxon>Mizuhopecten</taxon>
    </lineage>
</organism>
<evidence type="ECO:0000259" key="6">
    <source>
        <dbReference type="PROSITE" id="PS51465"/>
    </source>
</evidence>
<gene>
    <name evidence="7" type="ORF">KP79_PYT09427</name>
</gene>
<dbReference type="GO" id="GO:0050840">
    <property type="term" value="F:extracellular matrix binding"/>
    <property type="evidence" value="ECO:0007669"/>
    <property type="project" value="TreeGrafter"/>
</dbReference>